<dbReference type="Gene3D" id="2.40.70.10">
    <property type="entry name" value="Acid Proteases"/>
    <property type="match status" value="1"/>
</dbReference>
<evidence type="ECO:0000313" key="2">
    <source>
        <dbReference type="Proteomes" id="UP001597010"/>
    </source>
</evidence>
<sequence>MAEKRIKNKIIIPLTIIDLHGDGYHPLVDIVVFGLAFKVVLDTGASRTAFDHQLLIEANTEAAITASDRLSTGLGTNSMQSSTAIIPNISIGDFIIPEIEVAVLDLSTINHAYSQMGHPQVLGVLGSDVLVKYKAVVDFGKKKLLLK</sequence>
<accession>A0ABW3AVT0</accession>
<comment type="caution">
    <text evidence="1">The sequence shown here is derived from an EMBL/GenBank/DDBJ whole genome shotgun (WGS) entry which is preliminary data.</text>
</comment>
<dbReference type="Pfam" id="PF13650">
    <property type="entry name" value="Asp_protease_2"/>
    <property type="match status" value="1"/>
</dbReference>
<keyword evidence="1" id="KW-0645">Protease</keyword>
<dbReference type="InterPro" id="IPR001969">
    <property type="entry name" value="Aspartic_peptidase_AS"/>
</dbReference>
<dbReference type="SUPFAM" id="SSF50630">
    <property type="entry name" value="Acid proteases"/>
    <property type="match status" value="1"/>
</dbReference>
<dbReference type="EMBL" id="JBHTHZ010000013">
    <property type="protein sequence ID" value="MFD0794982.1"/>
    <property type="molecule type" value="Genomic_DNA"/>
</dbReference>
<dbReference type="RefSeq" id="WP_377116919.1">
    <property type="nucleotide sequence ID" value="NZ_JBHTHZ010000013.1"/>
</dbReference>
<dbReference type="Proteomes" id="UP001597010">
    <property type="component" value="Unassembled WGS sequence"/>
</dbReference>
<evidence type="ECO:0000313" key="1">
    <source>
        <dbReference type="EMBL" id="MFD0794982.1"/>
    </source>
</evidence>
<keyword evidence="2" id="KW-1185">Reference proteome</keyword>
<dbReference type="PROSITE" id="PS00141">
    <property type="entry name" value="ASP_PROTEASE"/>
    <property type="match status" value="1"/>
</dbReference>
<dbReference type="GO" id="GO:0008233">
    <property type="term" value="F:peptidase activity"/>
    <property type="evidence" value="ECO:0007669"/>
    <property type="project" value="UniProtKB-KW"/>
</dbReference>
<keyword evidence="1" id="KW-0378">Hydrolase</keyword>
<proteinExistence type="predicted"/>
<organism evidence="1 2">
    <name type="scientific">Mucilaginibacter litoreus</name>
    <dbReference type="NCBI Taxonomy" id="1048221"/>
    <lineage>
        <taxon>Bacteria</taxon>
        <taxon>Pseudomonadati</taxon>
        <taxon>Bacteroidota</taxon>
        <taxon>Sphingobacteriia</taxon>
        <taxon>Sphingobacteriales</taxon>
        <taxon>Sphingobacteriaceae</taxon>
        <taxon>Mucilaginibacter</taxon>
    </lineage>
</organism>
<dbReference type="InterPro" id="IPR021109">
    <property type="entry name" value="Peptidase_aspartic_dom_sf"/>
</dbReference>
<protein>
    <submittedName>
        <fullName evidence="1">Aspartyl protease family protein</fullName>
    </submittedName>
</protein>
<gene>
    <name evidence="1" type="ORF">ACFQZX_15275</name>
</gene>
<dbReference type="GO" id="GO:0006508">
    <property type="term" value="P:proteolysis"/>
    <property type="evidence" value="ECO:0007669"/>
    <property type="project" value="UniProtKB-KW"/>
</dbReference>
<reference evidence="2" key="1">
    <citation type="journal article" date="2019" name="Int. J. Syst. Evol. Microbiol.">
        <title>The Global Catalogue of Microorganisms (GCM) 10K type strain sequencing project: providing services to taxonomists for standard genome sequencing and annotation.</title>
        <authorList>
            <consortium name="The Broad Institute Genomics Platform"/>
            <consortium name="The Broad Institute Genome Sequencing Center for Infectious Disease"/>
            <person name="Wu L."/>
            <person name="Ma J."/>
        </authorList>
    </citation>
    <scope>NUCLEOTIDE SEQUENCE [LARGE SCALE GENOMIC DNA]</scope>
    <source>
        <strain evidence="2">CCUG 61484</strain>
    </source>
</reference>
<name>A0ABW3AVT0_9SPHI</name>